<keyword evidence="3" id="KW-0675">Receptor</keyword>
<organism evidence="5 6">
    <name type="scientific">Pristionchus entomophagus</name>
    <dbReference type="NCBI Taxonomy" id="358040"/>
    <lineage>
        <taxon>Eukaryota</taxon>
        <taxon>Metazoa</taxon>
        <taxon>Ecdysozoa</taxon>
        <taxon>Nematoda</taxon>
        <taxon>Chromadorea</taxon>
        <taxon>Rhabditida</taxon>
        <taxon>Rhabditina</taxon>
        <taxon>Diplogasteromorpha</taxon>
        <taxon>Diplogasteroidea</taxon>
        <taxon>Neodiplogasteridae</taxon>
        <taxon>Pristionchus</taxon>
    </lineage>
</organism>
<feature type="domain" description="NR LBD" evidence="4">
    <location>
        <begin position="1"/>
        <end position="231"/>
    </location>
</feature>
<proteinExistence type="predicted"/>
<evidence type="ECO:0000259" key="4">
    <source>
        <dbReference type="PROSITE" id="PS51843"/>
    </source>
</evidence>
<dbReference type="SMART" id="SM00430">
    <property type="entry name" value="HOLI"/>
    <property type="match status" value="1"/>
</dbReference>
<protein>
    <recommendedName>
        <fullName evidence="4">NR LBD domain-containing protein</fullName>
    </recommendedName>
</protein>
<dbReference type="GO" id="GO:0005634">
    <property type="term" value="C:nucleus"/>
    <property type="evidence" value="ECO:0007669"/>
    <property type="project" value="TreeGrafter"/>
</dbReference>
<gene>
    <name evidence="5" type="ORF">PENTCL1PPCAC_4972</name>
</gene>
<keyword evidence="1" id="KW-0805">Transcription regulation</keyword>
<keyword evidence="6" id="KW-1185">Reference proteome</keyword>
<dbReference type="EMBL" id="BTSX01000002">
    <property type="protein sequence ID" value="GMS82797.1"/>
    <property type="molecule type" value="Genomic_DNA"/>
</dbReference>
<sequence>MESNKQDYPLSHGTYQFMDEGMKIQVDGLFQFVSAVFPEFGLLSQDDKWLLIRNYSKLFHSTDALMRSRQRFEKGIFSVFATYTTVVTSESVGYFFGDCLSKRIAIEAATTLHGWMEEHIPKLDREIERVDPTDEEYFAMLGLALWSIENLDASDQLLTLASRYRTEIMAELTEKYRRTIGVEQGAIRIGMLMCLLQEFRRIVMTLQSNHAIYRMIGAVEENSITIQLPVK</sequence>
<evidence type="ECO:0000313" key="6">
    <source>
        <dbReference type="Proteomes" id="UP001432027"/>
    </source>
</evidence>
<dbReference type="PANTHER" id="PTHR46011:SF6">
    <property type="entry name" value="HIGH ZINC ACTIVATED NUCLEAR RECEPTOR PROTEIN"/>
    <property type="match status" value="1"/>
</dbReference>
<keyword evidence="2" id="KW-0804">Transcription</keyword>
<dbReference type="PANTHER" id="PTHR46011">
    <property type="entry name" value="NUCLEAR HORMONE RECEPTOR FAMILY MEMBER NHR-86-RELATED"/>
    <property type="match status" value="1"/>
</dbReference>
<dbReference type="AlphaFoldDB" id="A0AAV5SHF9"/>
<evidence type="ECO:0000313" key="5">
    <source>
        <dbReference type="EMBL" id="GMS82797.1"/>
    </source>
</evidence>
<dbReference type="PROSITE" id="PS51843">
    <property type="entry name" value="NR_LBD"/>
    <property type="match status" value="1"/>
</dbReference>
<evidence type="ECO:0000256" key="1">
    <source>
        <dbReference type="ARBA" id="ARBA00023015"/>
    </source>
</evidence>
<evidence type="ECO:0000256" key="2">
    <source>
        <dbReference type="ARBA" id="ARBA00023163"/>
    </source>
</evidence>
<accession>A0AAV5SHF9</accession>
<comment type="caution">
    <text evidence="5">The sequence shown here is derived from an EMBL/GenBank/DDBJ whole genome shotgun (WGS) entry which is preliminary data.</text>
</comment>
<reference evidence="5" key="1">
    <citation type="submission" date="2023-10" db="EMBL/GenBank/DDBJ databases">
        <title>Genome assembly of Pristionchus species.</title>
        <authorList>
            <person name="Yoshida K."/>
            <person name="Sommer R.J."/>
        </authorList>
    </citation>
    <scope>NUCLEOTIDE SEQUENCE</scope>
    <source>
        <strain evidence="5">RS0144</strain>
    </source>
</reference>
<dbReference type="GO" id="GO:0003700">
    <property type="term" value="F:DNA-binding transcription factor activity"/>
    <property type="evidence" value="ECO:0007669"/>
    <property type="project" value="TreeGrafter"/>
</dbReference>
<dbReference type="Proteomes" id="UP001432027">
    <property type="component" value="Unassembled WGS sequence"/>
</dbReference>
<evidence type="ECO:0000256" key="3">
    <source>
        <dbReference type="ARBA" id="ARBA00023170"/>
    </source>
</evidence>
<dbReference type="Pfam" id="PF00104">
    <property type="entry name" value="Hormone_recep"/>
    <property type="match status" value="1"/>
</dbReference>
<name>A0AAV5SHF9_9BILA</name>
<dbReference type="SUPFAM" id="SSF48508">
    <property type="entry name" value="Nuclear receptor ligand-binding domain"/>
    <property type="match status" value="1"/>
</dbReference>
<dbReference type="Gene3D" id="1.10.565.10">
    <property type="entry name" value="Retinoid X Receptor"/>
    <property type="match status" value="1"/>
</dbReference>
<dbReference type="InterPro" id="IPR000536">
    <property type="entry name" value="Nucl_hrmn_rcpt_lig-bd"/>
</dbReference>
<dbReference type="InterPro" id="IPR035500">
    <property type="entry name" value="NHR-like_dom_sf"/>
</dbReference>